<dbReference type="STRING" id="2903.R1BKT1"/>
<keyword evidence="9" id="KW-0325">Glycoprotein</keyword>
<evidence type="ECO:0000256" key="6">
    <source>
        <dbReference type="ARBA" id="ARBA00023065"/>
    </source>
</evidence>
<evidence type="ECO:0000256" key="4">
    <source>
        <dbReference type="ARBA" id="ARBA00022692"/>
    </source>
</evidence>
<dbReference type="GO" id="GO:0005886">
    <property type="term" value="C:plasma membrane"/>
    <property type="evidence" value="ECO:0007669"/>
    <property type="project" value="UniProtKB-SubCell"/>
</dbReference>
<keyword evidence="5 13" id="KW-1133">Transmembrane helix</keyword>
<evidence type="ECO:0000256" key="13">
    <source>
        <dbReference type="SAM" id="Phobius"/>
    </source>
</evidence>
<keyword evidence="6" id="KW-0406">Ion transport</keyword>
<keyword evidence="4 13" id="KW-0812">Transmembrane</keyword>
<dbReference type="PANTHER" id="PTHR18966">
    <property type="entry name" value="IONOTROPIC GLUTAMATE RECEPTOR"/>
    <property type="match status" value="1"/>
</dbReference>
<dbReference type="EnsemblProtists" id="EOD10448">
    <property type="protein sequence ID" value="EOD10448"/>
    <property type="gene ID" value="EMIHUDRAFT_105191"/>
</dbReference>
<feature type="signal peptide" evidence="14">
    <location>
        <begin position="1"/>
        <end position="18"/>
    </location>
</feature>
<keyword evidence="3" id="KW-1003">Cell membrane</keyword>
<dbReference type="RefSeq" id="XP_005762877.1">
    <property type="nucleotide sequence ID" value="XM_005762820.1"/>
</dbReference>
<feature type="domain" description="Ionotropic glutamate receptor C-terminal" evidence="15">
    <location>
        <begin position="388"/>
        <end position="694"/>
    </location>
</feature>
<keyword evidence="11" id="KW-0407">Ion channel</keyword>
<evidence type="ECO:0000256" key="9">
    <source>
        <dbReference type="ARBA" id="ARBA00023180"/>
    </source>
</evidence>
<keyword evidence="8" id="KW-0675">Receptor</keyword>
<dbReference type="Pfam" id="PF00060">
    <property type="entry name" value="Lig_chan"/>
    <property type="match status" value="1"/>
</dbReference>
<accession>A0A0D3IGR3</accession>
<evidence type="ECO:0000313" key="17">
    <source>
        <dbReference type="Proteomes" id="UP000013827"/>
    </source>
</evidence>
<dbReference type="GeneID" id="17256642"/>
<sequence>MSLRTTIVIALASVAANALPVQNEVIACPEVVTEPEHFVACYQTNQMAKVMGLSGHFPFTFDNKTFIGSGEGSAPGPLAFVAGDDSLETLLRVNKDRADAVKDQQFTDAEAGYRLTAAMTSLVGFPRSAVLSSKPNNFTFVVFKSSAVFKSSSAVSMFGSEQPVVPTFSFFAEFVKSSSGFEIPLDLTRDLVAAYAEQPNPMAAFSKVTGCDEKKSGPSYMKKRGADGSAVACNADAARSMRAAVADVAACCFNDTLFVYADESYTGPIGIGLVQDSLGVWSGTLAAMLGFITDHMAARVVYLRDSDCLNDMDGTPDFFCQRTDGSHSTVPVTRFVTLNRRFHWLEPPEERSVWVTTSFVEADEAALLPVYYDSSQLGIFTFLEPFDTSLWLALAISCIVVGALMPMTLRDPRTNATRVRGGFFFASFSDRVLLFYHAVSELLGKEDLEWTTNTSSRILKVGWLMFILITVASYTANLAAFFTASGRVVRGPQDMEALKTHVACSTHDFDTMESHHEEAIFYGVPNTLGGMIGAWMPHDHALYREGVAVNYGELTFKEKKNSDTFSSSGFIDRCAQKVRAGEAGLILGPQSELAEWLLDRARPENCMNWEFSRGIHLHHGPLAQIFLAVNKSYGWPFFSALQESTAYLRASAPVDILTTIYAREQNQGGACPASLQKVSHRIAFSDQYGVFVVFGTFTGVAVLVSFFEAYLLQRRKRKLARRHDTDDNGRGVMTDTELLREVIKELDRVHKKLDEQTQSIPSNSTDPGPAPAPAAAPGEGGGSSSDKRPRRMRLIGGVGIGPRARLEWVRSPRKVVSRVG</sequence>
<evidence type="ECO:0000256" key="8">
    <source>
        <dbReference type="ARBA" id="ARBA00023170"/>
    </source>
</evidence>
<evidence type="ECO:0000256" key="7">
    <source>
        <dbReference type="ARBA" id="ARBA00023136"/>
    </source>
</evidence>
<dbReference type="PRINTS" id="PR00177">
    <property type="entry name" value="NMDARECEPTOR"/>
</dbReference>
<dbReference type="PaxDb" id="2903-EOD10448"/>
<keyword evidence="7 13" id="KW-0472">Membrane</keyword>
<keyword evidence="2" id="KW-0813">Transport</keyword>
<feature type="transmembrane region" description="Helical" evidence="13">
    <location>
        <begin position="461"/>
        <end position="482"/>
    </location>
</feature>
<dbReference type="HOGENOM" id="CLU_018222_0_0_1"/>
<proteinExistence type="predicted"/>
<dbReference type="InterPro" id="IPR001508">
    <property type="entry name" value="Iono_Glu_rcpt_met"/>
</dbReference>
<dbReference type="GO" id="GO:0015276">
    <property type="term" value="F:ligand-gated monoatomic ion channel activity"/>
    <property type="evidence" value="ECO:0007669"/>
    <property type="project" value="InterPro"/>
</dbReference>
<keyword evidence="14" id="KW-0732">Signal</keyword>
<reference evidence="17" key="1">
    <citation type="journal article" date="2013" name="Nature">
        <title>Pan genome of the phytoplankton Emiliania underpins its global distribution.</title>
        <authorList>
            <person name="Read B.A."/>
            <person name="Kegel J."/>
            <person name="Klute M.J."/>
            <person name="Kuo A."/>
            <person name="Lefebvre S.C."/>
            <person name="Maumus F."/>
            <person name="Mayer C."/>
            <person name="Miller J."/>
            <person name="Monier A."/>
            <person name="Salamov A."/>
            <person name="Young J."/>
            <person name="Aguilar M."/>
            <person name="Claverie J.M."/>
            <person name="Frickenhaus S."/>
            <person name="Gonzalez K."/>
            <person name="Herman E.K."/>
            <person name="Lin Y.C."/>
            <person name="Napier J."/>
            <person name="Ogata H."/>
            <person name="Sarno A.F."/>
            <person name="Shmutz J."/>
            <person name="Schroeder D."/>
            <person name="de Vargas C."/>
            <person name="Verret F."/>
            <person name="von Dassow P."/>
            <person name="Valentin K."/>
            <person name="Van de Peer Y."/>
            <person name="Wheeler G."/>
            <person name="Dacks J.B."/>
            <person name="Delwiche C.F."/>
            <person name="Dyhrman S.T."/>
            <person name="Glockner G."/>
            <person name="John U."/>
            <person name="Richards T."/>
            <person name="Worden A.Z."/>
            <person name="Zhang X."/>
            <person name="Grigoriev I.V."/>
            <person name="Allen A.E."/>
            <person name="Bidle K."/>
            <person name="Borodovsky M."/>
            <person name="Bowler C."/>
            <person name="Brownlee C."/>
            <person name="Cock J.M."/>
            <person name="Elias M."/>
            <person name="Gladyshev V.N."/>
            <person name="Groth M."/>
            <person name="Guda C."/>
            <person name="Hadaegh A."/>
            <person name="Iglesias-Rodriguez M.D."/>
            <person name="Jenkins J."/>
            <person name="Jones B.M."/>
            <person name="Lawson T."/>
            <person name="Leese F."/>
            <person name="Lindquist E."/>
            <person name="Lobanov A."/>
            <person name="Lomsadze A."/>
            <person name="Malik S.B."/>
            <person name="Marsh M.E."/>
            <person name="Mackinder L."/>
            <person name="Mock T."/>
            <person name="Mueller-Roeber B."/>
            <person name="Pagarete A."/>
            <person name="Parker M."/>
            <person name="Probert I."/>
            <person name="Quesneville H."/>
            <person name="Raines C."/>
            <person name="Rensing S.A."/>
            <person name="Riano-Pachon D.M."/>
            <person name="Richier S."/>
            <person name="Rokitta S."/>
            <person name="Shiraiwa Y."/>
            <person name="Soanes D.M."/>
            <person name="van der Giezen M."/>
            <person name="Wahlund T.M."/>
            <person name="Williams B."/>
            <person name="Wilson W."/>
            <person name="Wolfe G."/>
            <person name="Wurch L.L."/>
        </authorList>
    </citation>
    <scope>NUCLEOTIDE SEQUENCE</scope>
</reference>
<feature type="compositionally biased region" description="Polar residues" evidence="12">
    <location>
        <begin position="756"/>
        <end position="766"/>
    </location>
</feature>
<comment type="subcellular location">
    <subcellularLocation>
        <location evidence="1">Cell membrane</location>
        <topology evidence="1">Multi-pass membrane protein</topology>
    </subcellularLocation>
</comment>
<evidence type="ECO:0000256" key="11">
    <source>
        <dbReference type="ARBA" id="ARBA00023303"/>
    </source>
</evidence>
<dbReference type="GO" id="GO:0038023">
    <property type="term" value="F:signaling receptor activity"/>
    <property type="evidence" value="ECO:0007669"/>
    <property type="project" value="InterPro"/>
</dbReference>
<dbReference type="Gene3D" id="1.10.287.70">
    <property type="match status" value="1"/>
</dbReference>
<evidence type="ECO:0000256" key="10">
    <source>
        <dbReference type="ARBA" id="ARBA00023286"/>
    </source>
</evidence>
<feature type="transmembrane region" description="Helical" evidence="13">
    <location>
        <begin position="688"/>
        <end position="712"/>
    </location>
</feature>
<protein>
    <recommendedName>
        <fullName evidence="15">Ionotropic glutamate receptor C-terminal domain-containing protein</fullName>
    </recommendedName>
</protein>
<keyword evidence="10" id="KW-1071">Ligand-gated ion channel</keyword>
<feature type="region of interest" description="Disordered" evidence="12">
    <location>
        <begin position="754"/>
        <end position="797"/>
    </location>
</feature>
<feature type="chain" id="PRO_5044291064" description="Ionotropic glutamate receptor C-terminal domain-containing protein" evidence="14">
    <location>
        <begin position="19"/>
        <end position="820"/>
    </location>
</feature>
<evidence type="ECO:0000256" key="1">
    <source>
        <dbReference type="ARBA" id="ARBA00004651"/>
    </source>
</evidence>
<evidence type="ECO:0000256" key="14">
    <source>
        <dbReference type="SAM" id="SignalP"/>
    </source>
</evidence>
<evidence type="ECO:0000256" key="5">
    <source>
        <dbReference type="ARBA" id="ARBA00022989"/>
    </source>
</evidence>
<keyword evidence="17" id="KW-1185">Reference proteome</keyword>
<dbReference type="AlphaFoldDB" id="A0A0D3IGR3"/>
<reference evidence="16" key="2">
    <citation type="submission" date="2024-10" db="UniProtKB">
        <authorList>
            <consortium name="EnsemblProtists"/>
        </authorList>
    </citation>
    <scope>IDENTIFICATION</scope>
</reference>
<evidence type="ECO:0000313" key="16">
    <source>
        <dbReference type="EnsemblProtists" id="EOD10448"/>
    </source>
</evidence>
<dbReference type="InterPro" id="IPR015683">
    <property type="entry name" value="Ionotropic_Glu_rcpt"/>
</dbReference>
<evidence type="ECO:0000256" key="12">
    <source>
        <dbReference type="SAM" id="MobiDB-lite"/>
    </source>
</evidence>
<dbReference type="Proteomes" id="UP000013827">
    <property type="component" value="Unassembled WGS sequence"/>
</dbReference>
<dbReference type="InterPro" id="IPR001320">
    <property type="entry name" value="Iontro_rcpt_C"/>
</dbReference>
<evidence type="ECO:0000256" key="3">
    <source>
        <dbReference type="ARBA" id="ARBA00022475"/>
    </source>
</evidence>
<dbReference type="KEGG" id="ehx:EMIHUDRAFT_105191"/>
<evidence type="ECO:0000256" key="2">
    <source>
        <dbReference type="ARBA" id="ARBA00022448"/>
    </source>
</evidence>
<feature type="transmembrane region" description="Helical" evidence="13">
    <location>
        <begin position="390"/>
        <end position="409"/>
    </location>
</feature>
<evidence type="ECO:0000259" key="15">
    <source>
        <dbReference type="Pfam" id="PF00060"/>
    </source>
</evidence>
<organism evidence="16 17">
    <name type="scientific">Emiliania huxleyi (strain CCMP1516)</name>
    <dbReference type="NCBI Taxonomy" id="280463"/>
    <lineage>
        <taxon>Eukaryota</taxon>
        <taxon>Haptista</taxon>
        <taxon>Haptophyta</taxon>
        <taxon>Prymnesiophyceae</taxon>
        <taxon>Isochrysidales</taxon>
        <taxon>Noelaerhabdaceae</taxon>
        <taxon>Emiliania</taxon>
    </lineage>
</organism>
<name>A0A0D3IGR3_EMIH1</name>